<feature type="transmembrane region" description="Helical" evidence="6">
    <location>
        <begin position="420"/>
        <end position="445"/>
    </location>
</feature>
<evidence type="ECO:0000259" key="7">
    <source>
        <dbReference type="PROSITE" id="PS50850"/>
    </source>
</evidence>
<organism evidence="8 9">
    <name type="scientific">Exophiala mesophila</name>
    <name type="common">Black yeast-like fungus</name>
    <dbReference type="NCBI Taxonomy" id="212818"/>
    <lineage>
        <taxon>Eukaryota</taxon>
        <taxon>Fungi</taxon>
        <taxon>Dikarya</taxon>
        <taxon>Ascomycota</taxon>
        <taxon>Pezizomycotina</taxon>
        <taxon>Eurotiomycetes</taxon>
        <taxon>Chaetothyriomycetidae</taxon>
        <taxon>Chaetothyriales</taxon>
        <taxon>Herpotrichiellaceae</taxon>
        <taxon>Exophiala</taxon>
    </lineage>
</organism>
<dbReference type="Proteomes" id="UP000288859">
    <property type="component" value="Unassembled WGS sequence"/>
</dbReference>
<evidence type="ECO:0000256" key="1">
    <source>
        <dbReference type="ARBA" id="ARBA00004141"/>
    </source>
</evidence>
<dbReference type="Pfam" id="PF07690">
    <property type="entry name" value="MFS_1"/>
    <property type="match status" value="1"/>
</dbReference>
<evidence type="ECO:0000256" key="6">
    <source>
        <dbReference type="SAM" id="Phobius"/>
    </source>
</evidence>
<evidence type="ECO:0000256" key="2">
    <source>
        <dbReference type="ARBA" id="ARBA00022448"/>
    </source>
</evidence>
<feature type="domain" description="Major facilitator superfamily (MFS) profile" evidence="7">
    <location>
        <begin position="16"/>
        <end position="443"/>
    </location>
</feature>
<reference evidence="8 9" key="1">
    <citation type="submission" date="2017-03" db="EMBL/GenBank/DDBJ databases">
        <title>Genomes of endolithic fungi from Antarctica.</title>
        <authorList>
            <person name="Coleine C."/>
            <person name="Masonjones S."/>
            <person name="Stajich J.E."/>
        </authorList>
    </citation>
    <scope>NUCLEOTIDE SEQUENCE [LARGE SCALE GENOMIC DNA]</scope>
    <source>
        <strain evidence="8 9">CCFEE 6314</strain>
    </source>
</reference>
<dbReference type="PANTHER" id="PTHR23506:SF23">
    <property type="entry name" value="GH10249P"/>
    <property type="match status" value="1"/>
</dbReference>
<dbReference type="VEuPathDB" id="FungiDB:PV10_06610"/>
<dbReference type="InterPro" id="IPR020846">
    <property type="entry name" value="MFS_dom"/>
</dbReference>
<keyword evidence="3 6" id="KW-0812">Transmembrane</keyword>
<dbReference type="PROSITE" id="PS50850">
    <property type="entry name" value="MFS"/>
    <property type="match status" value="1"/>
</dbReference>
<feature type="transmembrane region" description="Helical" evidence="6">
    <location>
        <begin position="25"/>
        <end position="45"/>
    </location>
</feature>
<evidence type="ECO:0000313" key="9">
    <source>
        <dbReference type="Proteomes" id="UP000288859"/>
    </source>
</evidence>
<gene>
    <name evidence="8" type="ORF">B0A52_08054</name>
</gene>
<dbReference type="PRINTS" id="PR01036">
    <property type="entry name" value="TCRTETB"/>
</dbReference>
<feature type="transmembrane region" description="Helical" evidence="6">
    <location>
        <begin position="57"/>
        <end position="83"/>
    </location>
</feature>
<evidence type="ECO:0000256" key="5">
    <source>
        <dbReference type="ARBA" id="ARBA00023136"/>
    </source>
</evidence>
<feature type="transmembrane region" description="Helical" evidence="6">
    <location>
        <begin position="358"/>
        <end position="378"/>
    </location>
</feature>
<dbReference type="OrthoDB" id="5086884at2759"/>
<dbReference type="GO" id="GO:0016020">
    <property type="term" value="C:membrane"/>
    <property type="evidence" value="ECO:0007669"/>
    <property type="project" value="UniProtKB-SubCell"/>
</dbReference>
<evidence type="ECO:0000313" key="8">
    <source>
        <dbReference type="EMBL" id="RVX68987.1"/>
    </source>
</evidence>
<proteinExistence type="predicted"/>
<feature type="transmembrane region" description="Helical" evidence="6">
    <location>
        <begin position="326"/>
        <end position="346"/>
    </location>
</feature>
<comment type="subcellular location">
    <subcellularLocation>
        <location evidence="1">Membrane</location>
        <topology evidence="1">Multi-pass membrane protein</topology>
    </subcellularLocation>
</comment>
<sequence length="473" mass="50752">MTLWDFPLATSYKPCLLTVRSGTQYVLVVDVFVYGVVVPILPFSLEERAGVTGAVAQRWVLTLLAAFGASFMISSILCGFLCGRLRARRVPLLLGVLSLLGGTTVVFFTSSLPVMVLGRLLQGAGSADTWILGQALVTETVGKDSVGRVVGYLVSAFSLSSFVAPVLGGVIYQEAGYMTVYGMLTGLICINISLIYFLVERHEVSRWPNQALHNQARASLSRLEVTSTRLPVIDSAPQHTLLEIYKQLRTTGKLSAFVTHMLSALLGVSIAFAGLTAFETTVPQFVSETFDWNARAAGLVFLAPQVPLVIGGPIIGPLVDKYGARWIATAGLASSIPWWVLLGQINHNSLTQKIQFCTYLALLGLSVVLATTALMAAVAKVDQHAYILSFAFSSFAVGNGVTVGSIWSGLVQAQGHWATMAWSFAVAHGIAAIVVMLFVDGWLGLRWLCSRQTRKTSPNLIPSTPTSPTPLLA</sequence>
<feature type="transmembrane region" description="Helical" evidence="6">
    <location>
        <begin position="90"/>
        <end position="110"/>
    </location>
</feature>
<accession>A0A438MZ24</accession>
<dbReference type="InterPro" id="IPR050930">
    <property type="entry name" value="MFS_Vesicular_Transporter"/>
</dbReference>
<dbReference type="PANTHER" id="PTHR23506">
    <property type="entry name" value="GH10249P"/>
    <property type="match status" value="1"/>
</dbReference>
<name>A0A438MZ24_EXOME</name>
<dbReference type="EMBL" id="NAJM01000033">
    <property type="protein sequence ID" value="RVX68987.1"/>
    <property type="molecule type" value="Genomic_DNA"/>
</dbReference>
<feature type="transmembrane region" description="Helical" evidence="6">
    <location>
        <begin position="149"/>
        <end position="172"/>
    </location>
</feature>
<dbReference type="GO" id="GO:0022857">
    <property type="term" value="F:transmembrane transporter activity"/>
    <property type="evidence" value="ECO:0007669"/>
    <property type="project" value="InterPro"/>
</dbReference>
<feature type="transmembrane region" description="Helical" evidence="6">
    <location>
        <begin position="178"/>
        <end position="199"/>
    </location>
</feature>
<keyword evidence="5 6" id="KW-0472">Membrane</keyword>
<evidence type="ECO:0000256" key="4">
    <source>
        <dbReference type="ARBA" id="ARBA00022989"/>
    </source>
</evidence>
<feature type="transmembrane region" description="Helical" evidence="6">
    <location>
        <begin position="298"/>
        <end position="319"/>
    </location>
</feature>
<evidence type="ECO:0000256" key="3">
    <source>
        <dbReference type="ARBA" id="ARBA00022692"/>
    </source>
</evidence>
<dbReference type="SUPFAM" id="SSF103473">
    <property type="entry name" value="MFS general substrate transporter"/>
    <property type="match status" value="1"/>
</dbReference>
<dbReference type="AlphaFoldDB" id="A0A438MZ24"/>
<keyword evidence="2" id="KW-0813">Transport</keyword>
<protein>
    <recommendedName>
        <fullName evidence="7">Major facilitator superfamily (MFS) profile domain-containing protein</fullName>
    </recommendedName>
</protein>
<dbReference type="InterPro" id="IPR011701">
    <property type="entry name" value="MFS"/>
</dbReference>
<feature type="transmembrane region" description="Helical" evidence="6">
    <location>
        <begin position="254"/>
        <end position="278"/>
    </location>
</feature>
<keyword evidence="4 6" id="KW-1133">Transmembrane helix</keyword>
<feature type="transmembrane region" description="Helical" evidence="6">
    <location>
        <begin position="385"/>
        <end position="408"/>
    </location>
</feature>
<dbReference type="Gene3D" id="1.20.1250.20">
    <property type="entry name" value="MFS general substrate transporter like domains"/>
    <property type="match status" value="2"/>
</dbReference>
<dbReference type="InterPro" id="IPR036259">
    <property type="entry name" value="MFS_trans_sf"/>
</dbReference>
<comment type="caution">
    <text evidence="8">The sequence shown here is derived from an EMBL/GenBank/DDBJ whole genome shotgun (WGS) entry which is preliminary data.</text>
</comment>